<dbReference type="AlphaFoldDB" id="F0WSJ8"/>
<sequence>MRSVLVSSILCCSSSEAFLVNIHVSLDFAFMTANLVDAKSQVQELSRFPKVFDKIKLTVEFRVRTEVVTCFDNKRFEHSFLCLKSGWFEMILSAQQLSLMLWKTFALKLGIGAPQPRSSRTTSNPSGCPEIRDSGVIQKTPTLLCFQNPTIFSSSWAVSHHC</sequence>
<accession>F0WSJ8</accession>
<gene>
    <name evidence="1" type="primary">AlNc14C234G9343</name>
    <name evidence="1" type="ORF">ALNC14_104680</name>
</gene>
<proteinExistence type="predicted"/>
<name>F0WSJ8_9STRA</name>
<dbReference type="HOGENOM" id="CLU_1638451_0_0_1"/>
<protein>
    <submittedName>
        <fullName evidence="1">AlNc14C234G9343 protein</fullName>
    </submittedName>
</protein>
<dbReference type="EMBL" id="FR824279">
    <property type="protein sequence ID" value="CCA24324.1"/>
    <property type="molecule type" value="Genomic_DNA"/>
</dbReference>
<evidence type="ECO:0000313" key="1">
    <source>
        <dbReference type="EMBL" id="CCA24324.1"/>
    </source>
</evidence>
<reference evidence="1" key="2">
    <citation type="submission" date="2011-02" db="EMBL/GenBank/DDBJ databases">
        <authorList>
            <person name="MacLean D."/>
        </authorList>
    </citation>
    <scope>NUCLEOTIDE SEQUENCE</scope>
</reference>
<organism evidence="1">
    <name type="scientific">Albugo laibachii Nc14</name>
    <dbReference type="NCBI Taxonomy" id="890382"/>
    <lineage>
        <taxon>Eukaryota</taxon>
        <taxon>Sar</taxon>
        <taxon>Stramenopiles</taxon>
        <taxon>Oomycota</taxon>
        <taxon>Peronosporomycetes</taxon>
        <taxon>Albuginales</taxon>
        <taxon>Albuginaceae</taxon>
        <taxon>Albugo</taxon>
    </lineage>
</organism>
<reference evidence="1" key="1">
    <citation type="journal article" date="2011" name="PLoS Biol.">
        <title>Gene gain and loss during evolution of obligate parasitism in the white rust pathogen of Arabidopsis thaliana.</title>
        <authorList>
            <person name="Kemen E."/>
            <person name="Gardiner A."/>
            <person name="Schultz-Larsen T."/>
            <person name="Kemen A.C."/>
            <person name="Balmuth A.L."/>
            <person name="Robert-Seilaniantz A."/>
            <person name="Bailey K."/>
            <person name="Holub E."/>
            <person name="Studholme D.J."/>
            <person name="Maclean D."/>
            <person name="Jones J.D."/>
        </authorList>
    </citation>
    <scope>NUCLEOTIDE SEQUENCE</scope>
</reference>